<dbReference type="AlphaFoldDB" id="A0A6M4JDA1"/>
<feature type="region of interest" description="Disordered" evidence="1">
    <location>
        <begin position="31"/>
        <end position="201"/>
    </location>
</feature>
<proteinExistence type="predicted"/>
<reference evidence="3 4" key="1">
    <citation type="submission" date="2020-05" db="EMBL/GenBank/DDBJ databases">
        <title>Novel Mycoplasma species detected in Mirounga angustirostris (northern elephant seal) from the USA.</title>
        <authorList>
            <person name="Volokhov D.V."/>
        </authorList>
    </citation>
    <scope>NUCLEOTIDE SEQUENCE [LARGE SCALE GENOMIC DNA]</scope>
    <source>
        <strain evidence="3 4">Mirounga ES2806-NAS</strain>
    </source>
</reference>
<evidence type="ECO:0000313" key="3">
    <source>
        <dbReference type="EMBL" id="QJR44057.1"/>
    </source>
</evidence>
<accession>A0A6M4JDA1</accession>
<keyword evidence="2" id="KW-0732">Signal</keyword>
<feature type="compositionally biased region" description="Basic and acidic residues" evidence="1">
    <location>
        <begin position="126"/>
        <end position="145"/>
    </location>
</feature>
<feature type="compositionally biased region" description="Low complexity" evidence="1">
    <location>
        <begin position="148"/>
        <end position="160"/>
    </location>
</feature>
<feature type="compositionally biased region" description="Polar residues" evidence="1">
    <location>
        <begin position="173"/>
        <end position="182"/>
    </location>
</feature>
<protein>
    <recommendedName>
        <fullName evidence="5">Lipoprotein</fullName>
    </recommendedName>
</protein>
<evidence type="ECO:0008006" key="5">
    <source>
        <dbReference type="Google" id="ProtNLM"/>
    </source>
</evidence>
<feature type="chain" id="PRO_5027097489" description="Lipoprotein" evidence="2">
    <location>
        <begin position="29"/>
        <end position="435"/>
    </location>
</feature>
<dbReference type="RefSeq" id="WP_171112733.1">
    <property type="nucleotide sequence ID" value="NZ_CP053097.1"/>
</dbReference>
<evidence type="ECO:0000313" key="4">
    <source>
        <dbReference type="Proteomes" id="UP000502118"/>
    </source>
</evidence>
<sequence>MKKIKTKKWLFVFSISTLPLVFIANSCAYQTKKDTDDSQEKIKTPNVVKKENNNKSPENKNNNVVKTNEQPNNSTQSNQNSVNNKTDQDTKKHNEVDQNLNKQSTPEKKQTNPRPSTNINQVQSKHKTESSPKQQEIKQETKKTENPVNVNKSNQSQSSTKTEEQSKVDSQTKTEQQSQPSPKTEIKEQKQEIVPNQTKQNDLSQNQVSENNLHSQNPNNIPFIPVKDTAYIRKSSHIGANFDKNPLNIVNENNFNNNSVSTEYAQLLANNNYLNYPHQKFNPIVPNITEVAFNEAIFGANSIDLYFSIKGPYNKYVLEYEDTTNNNTTTKTIDLLKTNKNIFKTTIQTGREFKKLKLKNIKNNQNTIFSFSDESKYTINAQTLNTSTIYFFRVTDHFRKNISNNTLNISFDLEEQSDYFPLETFRFSNTLFKKW</sequence>
<evidence type="ECO:0000256" key="1">
    <source>
        <dbReference type="SAM" id="MobiDB-lite"/>
    </source>
</evidence>
<feature type="compositionally biased region" description="Basic and acidic residues" evidence="1">
    <location>
        <begin position="31"/>
        <end position="53"/>
    </location>
</feature>
<name>A0A6M4JDA1_9MOLU</name>
<dbReference type="KEGG" id="mmio:HLA92_01220"/>
<feature type="signal peptide" evidence="2">
    <location>
        <begin position="1"/>
        <end position="28"/>
    </location>
</feature>
<feature type="compositionally biased region" description="Low complexity" evidence="1">
    <location>
        <begin position="54"/>
        <end position="85"/>
    </location>
</feature>
<feature type="compositionally biased region" description="Basic and acidic residues" evidence="1">
    <location>
        <begin position="161"/>
        <end position="172"/>
    </location>
</feature>
<organism evidence="3 4">
    <name type="scientific">Mycoplasma miroungirhinis</name>
    <dbReference type="NCBI Taxonomy" id="754516"/>
    <lineage>
        <taxon>Bacteria</taxon>
        <taxon>Bacillati</taxon>
        <taxon>Mycoplasmatota</taxon>
        <taxon>Mollicutes</taxon>
        <taxon>Mycoplasmataceae</taxon>
        <taxon>Mycoplasma</taxon>
    </lineage>
</organism>
<evidence type="ECO:0000256" key="2">
    <source>
        <dbReference type="SAM" id="SignalP"/>
    </source>
</evidence>
<feature type="compositionally biased region" description="Basic and acidic residues" evidence="1">
    <location>
        <begin position="86"/>
        <end position="96"/>
    </location>
</feature>
<dbReference type="EMBL" id="CP053097">
    <property type="protein sequence ID" value="QJR44057.1"/>
    <property type="molecule type" value="Genomic_DNA"/>
</dbReference>
<dbReference type="Proteomes" id="UP000502118">
    <property type="component" value="Chromosome"/>
</dbReference>
<gene>
    <name evidence="3" type="ORF">HLA92_01220</name>
</gene>
<keyword evidence="4" id="KW-1185">Reference proteome</keyword>
<feature type="compositionally biased region" description="Polar residues" evidence="1">
    <location>
        <begin position="112"/>
        <end position="123"/>
    </location>
</feature>